<comment type="similarity">
    <text evidence="1">Belongs to the LTO1 family.</text>
</comment>
<evidence type="ECO:0000256" key="1">
    <source>
        <dbReference type="ARBA" id="ARBA00038090"/>
    </source>
</evidence>
<accession>A0A7J7VJ00</accession>
<name>A0A7J7VJ00_MYOMY</name>
<dbReference type="Proteomes" id="UP000527355">
    <property type="component" value="Unassembled WGS sequence"/>
</dbReference>
<dbReference type="Pfam" id="PF09811">
    <property type="entry name" value="Yae1_N"/>
    <property type="match status" value="1"/>
</dbReference>
<evidence type="ECO:0000313" key="4">
    <source>
        <dbReference type="Proteomes" id="UP000527355"/>
    </source>
</evidence>
<evidence type="ECO:0000259" key="2">
    <source>
        <dbReference type="Pfam" id="PF09811"/>
    </source>
</evidence>
<comment type="caution">
    <text evidence="3">The sequence shown here is derived from an EMBL/GenBank/DDBJ whole genome shotgun (WGS) entry which is preliminary data.</text>
</comment>
<feature type="domain" description="Essential protein Yae1 N-terminal" evidence="2">
    <location>
        <begin position="22"/>
        <end position="60"/>
    </location>
</feature>
<dbReference type="InterPro" id="IPR052436">
    <property type="entry name" value="LTO1_adapter"/>
</dbReference>
<dbReference type="PANTHER" id="PTHR28532">
    <property type="entry name" value="GEO13458P1"/>
    <property type="match status" value="1"/>
</dbReference>
<keyword evidence="4" id="KW-1185">Reference proteome</keyword>
<protein>
    <submittedName>
        <fullName evidence="3">LTO1 maturation factor of ABCE1</fullName>
    </submittedName>
</protein>
<evidence type="ECO:0000313" key="3">
    <source>
        <dbReference type="EMBL" id="KAF6325001.1"/>
    </source>
</evidence>
<gene>
    <name evidence="3" type="ORF">mMyoMyo1_012575</name>
</gene>
<dbReference type="EMBL" id="JABWUV010000010">
    <property type="protein sequence ID" value="KAF6325001.1"/>
    <property type="molecule type" value="Genomic_DNA"/>
</dbReference>
<dbReference type="VEuPathDB" id="HostDB:GeneID_118665180"/>
<dbReference type="AlphaFoldDB" id="A0A7J7VJ00"/>
<sequence>MAGGQDLFDAIVMADNRFHGEGYQEGYEEGSSLGVIEGRQHGTVYGAKIGSEIGCYQGFAFAWRCLLHSRATEEDSFSHLSSENIKWKVPEVNSSQVLIVRHALFITKRSAGL</sequence>
<reference evidence="3 4" key="1">
    <citation type="journal article" date="2020" name="Nature">
        <title>Six reference-quality genomes reveal evolution of bat adaptations.</title>
        <authorList>
            <person name="Jebb D."/>
            <person name="Huang Z."/>
            <person name="Pippel M."/>
            <person name="Hughes G.M."/>
            <person name="Lavrichenko K."/>
            <person name="Devanna P."/>
            <person name="Winkler S."/>
            <person name="Jermiin L.S."/>
            <person name="Skirmuntt E.C."/>
            <person name="Katzourakis A."/>
            <person name="Burkitt-Gray L."/>
            <person name="Ray D.A."/>
            <person name="Sullivan K.A.M."/>
            <person name="Roscito J.G."/>
            <person name="Kirilenko B.M."/>
            <person name="Davalos L.M."/>
            <person name="Corthals A.P."/>
            <person name="Power M.L."/>
            <person name="Jones G."/>
            <person name="Ransome R.D."/>
            <person name="Dechmann D.K.N."/>
            <person name="Locatelli A.G."/>
            <person name="Puechmaille S.J."/>
            <person name="Fedrigo O."/>
            <person name="Jarvis E.D."/>
            <person name="Hiller M."/>
            <person name="Vernes S.C."/>
            <person name="Myers E.W."/>
            <person name="Teeling E.C."/>
        </authorList>
    </citation>
    <scope>NUCLEOTIDE SEQUENCE [LARGE SCALE GENOMIC DNA]</scope>
    <source>
        <strain evidence="3">MMyoMyo1</strain>
        <tissue evidence="3">Flight muscle</tissue>
    </source>
</reference>
<dbReference type="InterPro" id="IPR019191">
    <property type="entry name" value="Essential_protein_Yae1_N"/>
</dbReference>
<dbReference type="PANTHER" id="PTHR28532:SF1">
    <property type="entry name" value="ORAL CANCER OVEREXPRESSED 1"/>
    <property type="match status" value="1"/>
</dbReference>
<organism evidence="3 4">
    <name type="scientific">Myotis myotis</name>
    <name type="common">Greater mouse-eared bat</name>
    <name type="synonym">Vespertilio myotis</name>
    <dbReference type="NCBI Taxonomy" id="51298"/>
    <lineage>
        <taxon>Eukaryota</taxon>
        <taxon>Metazoa</taxon>
        <taxon>Chordata</taxon>
        <taxon>Craniata</taxon>
        <taxon>Vertebrata</taxon>
        <taxon>Euteleostomi</taxon>
        <taxon>Mammalia</taxon>
        <taxon>Eutheria</taxon>
        <taxon>Laurasiatheria</taxon>
        <taxon>Chiroptera</taxon>
        <taxon>Yangochiroptera</taxon>
        <taxon>Vespertilionidae</taxon>
        <taxon>Myotis</taxon>
    </lineage>
</organism>
<proteinExistence type="inferred from homology"/>